<dbReference type="Gene3D" id="6.10.340.10">
    <property type="match status" value="1"/>
</dbReference>
<keyword evidence="10" id="KW-0472">Membrane</keyword>
<keyword evidence="10" id="KW-0812">Transmembrane</keyword>
<dbReference type="SMART" id="SM00304">
    <property type="entry name" value="HAMP"/>
    <property type="match status" value="1"/>
</dbReference>
<keyword evidence="5" id="KW-0808">Transferase</keyword>
<dbReference type="GO" id="GO:0016020">
    <property type="term" value="C:membrane"/>
    <property type="evidence" value="ECO:0007669"/>
    <property type="project" value="UniProtKB-SubCell"/>
</dbReference>
<evidence type="ECO:0000256" key="1">
    <source>
        <dbReference type="ARBA" id="ARBA00000085"/>
    </source>
</evidence>
<protein>
    <recommendedName>
        <fullName evidence="3">histidine kinase</fullName>
        <ecNumber evidence="3">2.7.13.3</ecNumber>
    </recommendedName>
</protein>
<dbReference type="PRINTS" id="PR00344">
    <property type="entry name" value="BCTRLSENSOR"/>
</dbReference>
<dbReference type="InterPro" id="IPR003594">
    <property type="entry name" value="HATPase_dom"/>
</dbReference>
<dbReference type="CDD" id="cd00075">
    <property type="entry name" value="HATPase"/>
    <property type="match status" value="1"/>
</dbReference>
<comment type="caution">
    <text evidence="13">The sequence shown here is derived from an EMBL/GenBank/DDBJ whole genome shotgun (WGS) entry which is preliminary data.</text>
</comment>
<accession>A0A5A8F7V1</accession>
<evidence type="ECO:0000256" key="6">
    <source>
        <dbReference type="ARBA" id="ARBA00022741"/>
    </source>
</evidence>
<comment type="subcellular location">
    <subcellularLocation>
        <location evidence="2">Membrane</location>
    </subcellularLocation>
</comment>
<dbReference type="InterPro" id="IPR003661">
    <property type="entry name" value="HisK_dim/P_dom"/>
</dbReference>
<dbReference type="SMART" id="SM00387">
    <property type="entry name" value="HATPase_c"/>
    <property type="match status" value="1"/>
</dbReference>
<dbReference type="Gene3D" id="3.30.450.290">
    <property type="match status" value="1"/>
</dbReference>
<dbReference type="EMBL" id="VFJB01000001">
    <property type="protein sequence ID" value="KAA0259549.1"/>
    <property type="molecule type" value="Genomic_DNA"/>
</dbReference>
<keyword evidence="8" id="KW-0067">ATP-binding</keyword>
<dbReference type="InterPro" id="IPR036890">
    <property type="entry name" value="HATPase_C_sf"/>
</dbReference>
<comment type="catalytic activity">
    <reaction evidence="1">
        <text>ATP + protein L-histidine = ADP + protein N-phospho-L-histidine.</text>
        <dbReference type="EC" id="2.7.13.3"/>
    </reaction>
</comment>
<dbReference type="Gene3D" id="1.10.287.130">
    <property type="match status" value="1"/>
</dbReference>
<feature type="domain" description="Histidine kinase" evidence="11">
    <location>
        <begin position="279"/>
        <end position="493"/>
    </location>
</feature>
<keyword evidence="10" id="KW-1133">Transmembrane helix</keyword>
<dbReference type="InterPro" id="IPR036097">
    <property type="entry name" value="HisK_dim/P_sf"/>
</dbReference>
<keyword evidence="4" id="KW-0597">Phosphoprotein</keyword>
<keyword evidence="7 13" id="KW-0418">Kinase</keyword>
<keyword evidence="9" id="KW-0902">Two-component regulatory system</keyword>
<reference evidence="13 14" key="1">
    <citation type="submission" date="2019-06" db="EMBL/GenBank/DDBJ databases">
        <title>Genomic insights into carbon and energy metabolism of Deferribacter autotrophicus revealed new metabolic traits in the phylum Deferribacteres.</title>
        <authorList>
            <person name="Slobodkin A.I."/>
            <person name="Slobodkina G.B."/>
            <person name="Allioux M."/>
            <person name="Alain K."/>
            <person name="Jebbar M."/>
            <person name="Shadrin V."/>
            <person name="Kublanov I.V."/>
            <person name="Toshchakov S.V."/>
            <person name="Bonch-Osmolovskaya E.A."/>
        </authorList>
    </citation>
    <scope>NUCLEOTIDE SEQUENCE [LARGE SCALE GENOMIC DNA]</scope>
    <source>
        <strain evidence="13 14">SL50</strain>
    </source>
</reference>
<gene>
    <name evidence="13" type="ORF">FHQ18_01335</name>
</gene>
<dbReference type="Proteomes" id="UP000322876">
    <property type="component" value="Unassembled WGS sequence"/>
</dbReference>
<evidence type="ECO:0000256" key="2">
    <source>
        <dbReference type="ARBA" id="ARBA00004370"/>
    </source>
</evidence>
<dbReference type="PROSITE" id="PS50885">
    <property type="entry name" value="HAMP"/>
    <property type="match status" value="1"/>
</dbReference>
<dbReference type="CDD" id="cd00082">
    <property type="entry name" value="HisKA"/>
    <property type="match status" value="1"/>
</dbReference>
<dbReference type="GO" id="GO:0000155">
    <property type="term" value="F:phosphorelay sensor kinase activity"/>
    <property type="evidence" value="ECO:0007669"/>
    <property type="project" value="InterPro"/>
</dbReference>
<dbReference type="PANTHER" id="PTHR43065:SF46">
    <property type="entry name" value="C4-DICARBOXYLATE TRANSPORT SENSOR PROTEIN DCTB"/>
    <property type="match status" value="1"/>
</dbReference>
<dbReference type="SMART" id="SM00388">
    <property type="entry name" value="HisKA"/>
    <property type="match status" value="1"/>
</dbReference>
<evidence type="ECO:0000256" key="4">
    <source>
        <dbReference type="ARBA" id="ARBA00022553"/>
    </source>
</evidence>
<keyword evidence="6" id="KW-0547">Nucleotide-binding</keyword>
<dbReference type="RefSeq" id="WP_149265369.1">
    <property type="nucleotide sequence ID" value="NZ_VFJB01000001.1"/>
</dbReference>
<name>A0A5A8F7V1_9BACT</name>
<evidence type="ECO:0000256" key="7">
    <source>
        <dbReference type="ARBA" id="ARBA00022777"/>
    </source>
</evidence>
<evidence type="ECO:0000256" key="3">
    <source>
        <dbReference type="ARBA" id="ARBA00012438"/>
    </source>
</evidence>
<dbReference type="InterPro" id="IPR004358">
    <property type="entry name" value="Sig_transdc_His_kin-like_C"/>
</dbReference>
<evidence type="ECO:0000256" key="9">
    <source>
        <dbReference type="ARBA" id="ARBA00023012"/>
    </source>
</evidence>
<evidence type="ECO:0000256" key="10">
    <source>
        <dbReference type="SAM" id="Phobius"/>
    </source>
</evidence>
<sequence>MNKKRYINLQLKITLIIFIILLALNVLIGIYLASNVKKKSMLIVKNYVKTLPLMVDRAINNFMANGDKGAVKELVHRLSKDENILGIHIFGKDRDINCSYSSFATKYNQEYISSIYDNFLEKEGLKLVKTKHLTFYSYYKPYENVGTCKKCHTDEGNIIGVLNINVDVNRITKIMSEEATKVIVTLVIFSIILTGLLSYLINRLIVHPLQLIENGMKEVAHNNLNVSLKLKTRDEIERLAKYFNFMVSSLRKANYKIDTMHRNMLHVDRLTTIGQLMASISHEIKNPLNSIMINTDLLMHYCEKMGDGHTKRLVEGIIIDAERIRGIIDQTLRFSKYSPNNVEVINLEQFMKDIETYARRILFDKDYIKFEISKVGDWSDCKIKISRIQLEQVFINLIKNAIDAVEGKDDASIKLVVDCLENEIVFQFIDNGVGIPKDVQEKIFNEFYTTKKEGTGMGLSIVREIIDANNGKIEVISEEGVGTTFKIYLPRFLGEENDQ</sequence>
<dbReference type="InterPro" id="IPR003660">
    <property type="entry name" value="HAMP_dom"/>
</dbReference>
<proteinExistence type="predicted"/>
<dbReference type="SUPFAM" id="SSF47384">
    <property type="entry name" value="Homodimeric domain of signal transducing histidine kinase"/>
    <property type="match status" value="1"/>
</dbReference>
<evidence type="ECO:0000259" key="12">
    <source>
        <dbReference type="PROSITE" id="PS50885"/>
    </source>
</evidence>
<keyword evidence="14" id="KW-1185">Reference proteome</keyword>
<feature type="transmembrane region" description="Helical" evidence="10">
    <location>
        <begin position="13"/>
        <end position="33"/>
    </location>
</feature>
<dbReference type="OrthoDB" id="1931120at2"/>
<dbReference type="SUPFAM" id="SSF158472">
    <property type="entry name" value="HAMP domain-like"/>
    <property type="match status" value="1"/>
</dbReference>
<dbReference type="PANTHER" id="PTHR43065">
    <property type="entry name" value="SENSOR HISTIDINE KINASE"/>
    <property type="match status" value="1"/>
</dbReference>
<organism evidence="13 14">
    <name type="scientific">Deferribacter autotrophicus</name>
    <dbReference type="NCBI Taxonomy" id="500465"/>
    <lineage>
        <taxon>Bacteria</taxon>
        <taxon>Pseudomonadati</taxon>
        <taxon>Deferribacterota</taxon>
        <taxon>Deferribacteres</taxon>
        <taxon>Deferribacterales</taxon>
        <taxon>Deferribacteraceae</taxon>
        <taxon>Deferribacter</taxon>
    </lineage>
</organism>
<dbReference type="InterPro" id="IPR005467">
    <property type="entry name" value="His_kinase_dom"/>
</dbReference>
<evidence type="ECO:0000256" key="5">
    <source>
        <dbReference type="ARBA" id="ARBA00022679"/>
    </source>
</evidence>
<dbReference type="AlphaFoldDB" id="A0A5A8F7V1"/>
<dbReference type="GO" id="GO:0005524">
    <property type="term" value="F:ATP binding"/>
    <property type="evidence" value="ECO:0007669"/>
    <property type="project" value="UniProtKB-KW"/>
</dbReference>
<dbReference type="Pfam" id="PF00512">
    <property type="entry name" value="HisKA"/>
    <property type="match status" value="1"/>
</dbReference>
<feature type="domain" description="HAMP" evidence="12">
    <location>
        <begin position="203"/>
        <end position="255"/>
    </location>
</feature>
<dbReference type="EC" id="2.7.13.3" evidence="3"/>
<evidence type="ECO:0000259" key="11">
    <source>
        <dbReference type="PROSITE" id="PS50109"/>
    </source>
</evidence>
<dbReference type="Pfam" id="PF02518">
    <property type="entry name" value="HATPase_c"/>
    <property type="match status" value="1"/>
</dbReference>
<evidence type="ECO:0000313" key="13">
    <source>
        <dbReference type="EMBL" id="KAA0259549.1"/>
    </source>
</evidence>
<feature type="transmembrane region" description="Helical" evidence="10">
    <location>
        <begin position="182"/>
        <end position="201"/>
    </location>
</feature>
<evidence type="ECO:0000256" key="8">
    <source>
        <dbReference type="ARBA" id="ARBA00022840"/>
    </source>
</evidence>
<evidence type="ECO:0000313" key="14">
    <source>
        <dbReference type="Proteomes" id="UP000322876"/>
    </source>
</evidence>
<dbReference type="CDD" id="cd06225">
    <property type="entry name" value="HAMP"/>
    <property type="match status" value="1"/>
</dbReference>
<dbReference type="PROSITE" id="PS50109">
    <property type="entry name" value="HIS_KIN"/>
    <property type="match status" value="1"/>
</dbReference>
<dbReference type="Pfam" id="PF00672">
    <property type="entry name" value="HAMP"/>
    <property type="match status" value="1"/>
</dbReference>
<dbReference type="SUPFAM" id="SSF55874">
    <property type="entry name" value="ATPase domain of HSP90 chaperone/DNA topoisomerase II/histidine kinase"/>
    <property type="match status" value="1"/>
</dbReference>
<dbReference type="Gene3D" id="3.30.565.10">
    <property type="entry name" value="Histidine kinase-like ATPase, C-terminal domain"/>
    <property type="match status" value="1"/>
</dbReference>